<keyword evidence="6 10" id="KW-1133">Transmembrane helix</keyword>
<dbReference type="AlphaFoldDB" id="A0A6A6CIW6"/>
<evidence type="ECO:0000256" key="2">
    <source>
        <dbReference type="ARBA" id="ARBA00007520"/>
    </source>
</evidence>
<feature type="transmembrane region" description="Helical" evidence="10">
    <location>
        <begin position="544"/>
        <end position="563"/>
    </location>
</feature>
<dbReference type="InterPro" id="IPR020846">
    <property type="entry name" value="MFS_dom"/>
</dbReference>
<dbReference type="RefSeq" id="XP_033667432.1">
    <property type="nucleotide sequence ID" value="XM_033806667.1"/>
</dbReference>
<feature type="transmembrane region" description="Helical" evidence="10">
    <location>
        <begin position="468"/>
        <end position="492"/>
    </location>
</feature>
<evidence type="ECO:0000256" key="1">
    <source>
        <dbReference type="ARBA" id="ARBA00004651"/>
    </source>
</evidence>
<evidence type="ECO:0000256" key="6">
    <source>
        <dbReference type="ARBA" id="ARBA00022989"/>
    </source>
</evidence>
<dbReference type="FunFam" id="1.20.1250.20:FF:000196">
    <property type="entry name" value="MFS toxin efflux pump (AflT)"/>
    <property type="match status" value="1"/>
</dbReference>
<feature type="transmembrane region" description="Helical" evidence="10">
    <location>
        <begin position="143"/>
        <end position="162"/>
    </location>
</feature>
<dbReference type="OrthoDB" id="10021397at2759"/>
<comment type="similarity">
    <text evidence="2">Belongs to the major facilitator superfamily. TCR/Tet family.</text>
</comment>
<dbReference type="GeneID" id="54559939"/>
<dbReference type="GO" id="GO:0022857">
    <property type="term" value="F:transmembrane transporter activity"/>
    <property type="evidence" value="ECO:0007669"/>
    <property type="project" value="InterPro"/>
</dbReference>
<feature type="transmembrane region" description="Helical" evidence="10">
    <location>
        <begin position="168"/>
        <end position="192"/>
    </location>
</feature>
<dbReference type="FunFam" id="1.20.1250.20:FF:000489">
    <property type="entry name" value="MFS general substrate transporter"/>
    <property type="match status" value="1"/>
</dbReference>
<proteinExistence type="inferred from homology"/>
<dbReference type="PRINTS" id="PR01036">
    <property type="entry name" value="TCRTETB"/>
</dbReference>
<dbReference type="GO" id="GO:0005886">
    <property type="term" value="C:plasma membrane"/>
    <property type="evidence" value="ECO:0007669"/>
    <property type="project" value="UniProtKB-SubCell"/>
</dbReference>
<keyword evidence="5 10" id="KW-0812">Transmembrane</keyword>
<keyword evidence="7 10" id="KW-0472">Membrane</keyword>
<feature type="transmembrane region" description="Helical" evidence="10">
    <location>
        <begin position="438"/>
        <end position="461"/>
    </location>
</feature>
<feature type="domain" description="Major facilitator superfamily (MFS) profile" evidence="11">
    <location>
        <begin position="78"/>
        <end position="566"/>
    </location>
</feature>
<keyword evidence="8" id="KW-0325">Glycoprotein</keyword>
<dbReference type="EMBL" id="ML993596">
    <property type="protein sequence ID" value="KAF2166543.1"/>
    <property type="molecule type" value="Genomic_DNA"/>
</dbReference>
<dbReference type="PANTHER" id="PTHR23501:SF199">
    <property type="entry name" value="MFS EFFLUX TRANSPORTER INPD-RELATED"/>
    <property type="match status" value="1"/>
</dbReference>
<dbReference type="InterPro" id="IPR011701">
    <property type="entry name" value="MFS"/>
</dbReference>
<comment type="subcellular location">
    <subcellularLocation>
        <location evidence="1">Cell membrane</location>
        <topology evidence="1">Multi-pass membrane protein</topology>
    </subcellularLocation>
</comment>
<feature type="transmembrane region" description="Helical" evidence="10">
    <location>
        <begin position="344"/>
        <end position="366"/>
    </location>
</feature>
<protein>
    <recommendedName>
        <fullName evidence="11">Major facilitator superfamily (MFS) profile domain-containing protein</fullName>
    </recommendedName>
</protein>
<accession>A0A6A6CIW6</accession>
<dbReference type="Gene3D" id="1.20.1250.20">
    <property type="entry name" value="MFS general substrate transporter like domains"/>
    <property type="match status" value="1"/>
</dbReference>
<dbReference type="PANTHER" id="PTHR23501">
    <property type="entry name" value="MAJOR FACILITATOR SUPERFAMILY"/>
    <property type="match status" value="1"/>
</dbReference>
<evidence type="ECO:0000256" key="10">
    <source>
        <dbReference type="SAM" id="Phobius"/>
    </source>
</evidence>
<gene>
    <name evidence="12" type="ORF">M409DRAFT_23181</name>
</gene>
<keyword evidence="13" id="KW-1185">Reference proteome</keyword>
<feature type="transmembrane region" description="Helical" evidence="10">
    <location>
        <begin position="113"/>
        <end position="131"/>
    </location>
</feature>
<name>A0A6A6CIW6_ZASCE</name>
<feature type="transmembrane region" description="Helical" evidence="10">
    <location>
        <begin position="408"/>
        <end position="426"/>
    </location>
</feature>
<reference evidence="12" key="1">
    <citation type="journal article" date="2020" name="Stud. Mycol.">
        <title>101 Dothideomycetes genomes: a test case for predicting lifestyles and emergence of pathogens.</title>
        <authorList>
            <person name="Haridas S."/>
            <person name="Albert R."/>
            <person name="Binder M."/>
            <person name="Bloem J."/>
            <person name="Labutti K."/>
            <person name="Salamov A."/>
            <person name="Andreopoulos B."/>
            <person name="Baker S."/>
            <person name="Barry K."/>
            <person name="Bills G."/>
            <person name="Bluhm B."/>
            <person name="Cannon C."/>
            <person name="Castanera R."/>
            <person name="Culley D."/>
            <person name="Daum C."/>
            <person name="Ezra D."/>
            <person name="Gonzalez J."/>
            <person name="Henrissat B."/>
            <person name="Kuo A."/>
            <person name="Liang C."/>
            <person name="Lipzen A."/>
            <person name="Lutzoni F."/>
            <person name="Magnuson J."/>
            <person name="Mondo S."/>
            <person name="Nolan M."/>
            <person name="Ohm R."/>
            <person name="Pangilinan J."/>
            <person name="Park H.-J."/>
            <person name="Ramirez L."/>
            <person name="Alfaro M."/>
            <person name="Sun H."/>
            <person name="Tritt A."/>
            <person name="Yoshinaga Y."/>
            <person name="Zwiers L.-H."/>
            <person name="Turgeon B."/>
            <person name="Goodwin S."/>
            <person name="Spatafora J."/>
            <person name="Crous P."/>
            <person name="Grigoriev I."/>
        </authorList>
    </citation>
    <scope>NUCLEOTIDE SEQUENCE</scope>
    <source>
        <strain evidence="12">ATCC 36951</strain>
    </source>
</reference>
<feature type="transmembrane region" description="Helical" evidence="10">
    <location>
        <begin position="199"/>
        <end position="219"/>
    </location>
</feature>
<dbReference type="FunFam" id="1.20.1720.10:FF:000012">
    <property type="entry name" value="MFS toxin efflux pump (AflT)"/>
    <property type="match status" value="1"/>
</dbReference>
<feature type="compositionally biased region" description="Basic and acidic residues" evidence="9">
    <location>
        <begin position="1"/>
        <end position="10"/>
    </location>
</feature>
<dbReference type="Proteomes" id="UP000799537">
    <property type="component" value="Unassembled WGS sequence"/>
</dbReference>
<evidence type="ECO:0000256" key="9">
    <source>
        <dbReference type="SAM" id="MobiDB-lite"/>
    </source>
</evidence>
<keyword evidence="4" id="KW-1003">Cell membrane</keyword>
<dbReference type="Gene3D" id="1.20.1720.10">
    <property type="entry name" value="Multidrug resistance protein D"/>
    <property type="match status" value="1"/>
</dbReference>
<feature type="transmembrane region" description="Helical" evidence="10">
    <location>
        <begin position="304"/>
        <end position="324"/>
    </location>
</feature>
<dbReference type="Pfam" id="PF07690">
    <property type="entry name" value="MFS_1"/>
    <property type="match status" value="1"/>
</dbReference>
<keyword evidence="3" id="KW-0813">Transport</keyword>
<dbReference type="InterPro" id="IPR036259">
    <property type="entry name" value="MFS_trans_sf"/>
</dbReference>
<evidence type="ECO:0000256" key="7">
    <source>
        <dbReference type="ARBA" id="ARBA00023136"/>
    </source>
</evidence>
<evidence type="ECO:0000256" key="8">
    <source>
        <dbReference type="ARBA" id="ARBA00023180"/>
    </source>
</evidence>
<dbReference type="PROSITE" id="PS50850">
    <property type="entry name" value="MFS"/>
    <property type="match status" value="1"/>
</dbReference>
<feature type="region of interest" description="Disordered" evidence="9">
    <location>
        <begin position="1"/>
        <end position="63"/>
    </location>
</feature>
<dbReference type="CDD" id="cd17502">
    <property type="entry name" value="MFS_Azr1_MDR_like"/>
    <property type="match status" value="1"/>
</dbReference>
<evidence type="ECO:0000256" key="3">
    <source>
        <dbReference type="ARBA" id="ARBA00022448"/>
    </source>
</evidence>
<feature type="transmembrane region" description="Helical" evidence="10">
    <location>
        <begin position="271"/>
        <end position="292"/>
    </location>
</feature>
<feature type="transmembrane region" description="Helical" evidence="10">
    <location>
        <begin position="75"/>
        <end position="101"/>
    </location>
</feature>
<evidence type="ECO:0000256" key="4">
    <source>
        <dbReference type="ARBA" id="ARBA00022475"/>
    </source>
</evidence>
<sequence>MKFFRKREDVQTSTHSLPSSRNGSEGDMEKKDGPTESTTPVVASVAPSDQASDHDGLDATQQQEEEIEYPKAMKLALIMIALCLSVFLMALDNTIISTAIPKITDQFHSINDVGWYASSYLLTTCAFQLFFGKLYTFYSIKWVYLTAIGVFEIGSAVCGAAPNSTALIIGRAVAGLGSAGIFAGAILILSTVAPLEKRALYMGVVGGMYGIASVVGPLMGGAFTDHLSWRWCFYINLPIGAVTVLFIIIFYHPKASAKSLGATWKEKFEQFDVFGTIIFLPMIVCLLLALQWGGSKYEWSNGRIIALFVVFAVLLVAFIAIQFWKKDNATVPPRIIKQRSVAAAAWFGATLGAAFFTFVYYLPIWFQAIKGASAVRSGIMNIPLILGLVIVSMIAGGAVTALGYYTPFVIASSVLLSIGAGLLTTFEPTTGSPEWIGYQALFGIGVGLGMQQTIIAIQAVLPTADVPIGTAIIMFAQTLGGALFVSVAQNVFTNSLLKNLKSLVPDLDPAKVLAAGATTLQQAIPPQYLTGVREAYNGAITDTFYVGVALGAASIVGAVCFEWKSIKGKKIEMVAA</sequence>
<evidence type="ECO:0000256" key="5">
    <source>
        <dbReference type="ARBA" id="ARBA00022692"/>
    </source>
</evidence>
<evidence type="ECO:0000313" key="12">
    <source>
        <dbReference type="EMBL" id="KAF2166543.1"/>
    </source>
</evidence>
<evidence type="ECO:0000259" key="11">
    <source>
        <dbReference type="PROSITE" id="PS50850"/>
    </source>
</evidence>
<organism evidence="12 13">
    <name type="scientific">Zasmidium cellare ATCC 36951</name>
    <dbReference type="NCBI Taxonomy" id="1080233"/>
    <lineage>
        <taxon>Eukaryota</taxon>
        <taxon>Fungi</taxon>
        <taxon>Dikarya</taxon>
        <taxon>Ascomycota</taxon>
        <taxon>Pezizomycotina</taxon>
        <taxon>Dothideomycetes</taxon>
        <taxon>Dothideomycetidae</taxon>
        <taxon>Mycosphaerellales</taxon>
        <taxon>Mycosphaerellaceae</taxon>
        <taxon>Zasmidium</taxon>
    </lineage>
</organism>
<dbReference type="SUPFAM" id="SSF103473">
    <property type="entry name" value="MFS general substrate transporter"/>
    <property type="match status" value="1"/>
</dbReference>
<feature type="transmembrane region" description="Helical" evidence="10">
    <location>
        <begin position="231"/>
        <end position="251"/>
    </location>
</feature>
<feature type="transmembrane region" description="Helical" evidence="10">
    <location>
        <begin position="378"/>
        <end position="401"/>
    </location>
</feature>
<feature type="compositionally biased region" description="Polar residues" evidence="9">
    <location>
        <begin position="11"/>
        <end position="23"/>
    </location>
</feature>
<evidence type="ECO:0000313" key="13">
    <source>
        <dbReference type="Proteomes" id="UP000799537"/>
    </source>
</evidence>